<dbReference type="InterPro" id="IPR029033">
    <property type="entry name" value="His_PPase_superfam"/>
</dbReference>
<dbReference type="Proteomes" id="UP000836788">
    <property type="component" value="Chromosome 3"/>
</dbReference>
<feature type="chain" id="PRO_5035447854" description="Phosphoglycerate mutase" evidence="1">
    <location>
        <begin position="24"/>
        <end position="306"/>
    </location>
</feature>
<organism evidence="2">
    <name type="scientific">Phaeodactylum tricornutum</name>
    <name type="common">Diatom</name>
    <dbReference type="NCBI Taxonomy" id="2850"/>
    <lineage>
        <taxon>Eukaryota</taxon>
        <taxon>Sar</taxon>
        <taxon>Stramenopiles</taxon>
        <taxon>Ochrophyta</taxon>
        <taxon>Bacillariophyta</taxon>
        <taxon>Bacillariophyceae</taxon>
        <taxon>Bacillariophycidae</taxon>
        <taxon>Naviculales</taxon>
        <taxon>Phaeodactylaceae</taxon>
        <taxon>Phaeodactylum</taxon>
    </lineage>
</organism>
<dbReference type="AlphaFoldDB" id="A0A8J9SDQ8"/>
<dbReference type="CDD" id="cd07067">
    <property type="entry name" value="HP_PGM_like"/>
    <property type="match status" value="1"/>
</dbReference>
<gene>
    <name evidence="2" type="ORF">PTTT1_LOCUS35911</name>
</gene>
<sequence>MRQRRLRSQVWVAPFLALAPTATKPNVAAFSRGSSLPTSTLQAQKSTDIVFVRHGCTYMNEYLGQGPSFGAPYFTDVFRDAPARDRYHDTPLSERGWRQVRQLQTDQPDFVHDVDLVVVSPLRRALQTFHLGLSEWVGQQSPALASTRPHPSTPRRHVPIIAHPAAAERLYLVSDVGRPVSLLRQDYPYIDFDTHFTDDPQWWWRHNPVRDGPYQEWRPTGQGQAYACWSEPQHAFDARMHHLYAFLRTQVAGGKYRTIAVVCHHGVIDWMLGQNFDNCQWRRVPWQEIQPAALSIPTTTVRNAPK</sequence>
<evidence type="ECO:0000256" key="1">
    <source>
        <dbReference type="SAM" id="SignalP"/>
    </source>
</evidence>
<keyword evidence="1" id="KW-0732">Signal</keyword>
<dbReference type="GO" id="GO:0005737">
    <property type="term" value="C:cytoplasm"/>
    <property type="evidence" value="ECO:0007669"/>
    <property type="project" value="TreeGrafter"/>
</dbReference>
<dbReference type="Gene3D" id="3.40.50.1240">
    <property type="entry name" value="Phosphoglycerate mutase-like"/>
    <property type="match status" value="1"/>
</dbReference>
<dbReference type="GO" id="GO:0016791">
    <property type="term" value="F:phosphatase activity"/>
    <property type="evidence" value="ECO:0007669"/>
    <property type="project" value="TreeGrafter"/>
</dbReference>
<dbReference type="PANTHER" id="PTHR48100:SF1">
    <property type="entry name" value="HISTIDINE PHOSPHATASE FAMILY PROTEIN-RELATED"/>
    <property type="match status" value="1"/>
</dbReference>
<dbReference type="PANTHER" id="PTHR48100">
    <property type="entry name" value="BROAD-SPECIFICITY PHOSPHATASE YOR283W-RELATED"/>
    <property type="match status" value="1"/>
</dbReference>
<accession>A0A8J9SDQ8</accession>
<dbReference type="SUPFAM" id="SSF53254">
    <property type="entry name" value="Phosphoglycerate mutase-like"/>
    <property type="match status" value="1"/>
</dbReference>
<proteinExistence type="predicted"/>
<protein>
    <recommendedName>
        <fullName evidence="3">Phosphoglycerate mutase</fullName>
    </recommendedName>
</protein>
<dbReference type="Pfam" id="PF00300">
    <property type="entry name" value="His_Phos_1"/>
    <property type="match status" value="1"/>
</dbReference>
<reference evidence="2" key="1">
    <citation type="submission" date="2022-02" db="EMBL/GenBank/DDBJ databases">
        <authorList>
            <person name="Giguere J D."/>
        </authorList>
    </citation>
    <scope>NUCLEOTIDE SEQUENCE</scope>
    <source>
        <strain evidence="2">CCAP 1055/1</strain>
    </source>
</reference>
<feature type="signal peptide" evidence="1">
    <location>
        <begin position="1"/>
        <end position="23"/>
    </location>
</feature>
<dbReference type="SMART" id="SM00855">
    <property type="entry name" value="PGAM"/>
    <property type="match status" value="1"/>
</dbReference>
<dbReference type="InterPro" id="IPR013078">
    <property type="entry name" value="His_Pase_superF_clade-1"/>
</dbReference>
<dbReference type="InterPro" id="IPR050275">
    <property type="entry name" value="PGM_Phosphatase"/>
</dbReference>
<dbReference type="EMBL" id="OU594944">
    <property type="protein sequence ID" value="CAG9287565.1"/>
    <property type="molecule type" value="Genomic_DNA"/>
</dbReference>
<evidence type="ECO:0008006" key="3">
    <source>
        <dbReference type="Google" id="ProtNLM"/>
    </source>
</evidence>
<name>A0A8J9SDQ8_PHATR</name>
<evidence type="ECO:0000313" key="2">
    <source>
        <dbReference type="EMBL" id="CAG9287565.1"/>
    </source>
</evidence>